<sequence>MNAPASKGLKGAVGVGAAVMLMSIVPQFEGMILRGYKDPIGIVTACAGHTKTAVLGRPYTREECNKLLDVDLVEHAKGLQQCVTVPLNDGQKAAFVSFTYNVGVGAFCRSTMSRKLNAGDYSGACAELSRWTKAGGRVLPGLVKRRDAERAICEGRQL</sequence>
<evidence type="ECO:0000256" key="4">
    <source>
        <dbReference type="ARBA" id="ARBA00022638"/>
    </source>
</evidence>
<keyword evidence="2" id="KW-1043">Host membrane</keyword>
<dbReference type="EC" id="3.2.1.17" evidence="9"/>
<dbReference type="InterPro" id="IPR043688">
    <property type="entry name" value="SAR_endolysin-like"/>
</dbReference>
<dbReference type="InterPro" id="IPR034690">
    <property type="entry name" value="Endolysin_T4_type"/>
</dbReference>
<dbReference type="Gene3D" id="1.10.530.40">
    <property type="match status" value="1"/>
</dbReference>
<dbReference type="InterPro" id="IPR023346">
    <property type="entry name" value="Lysozyme-like_dom_sf"/>
</dbReference>
<comment type="catalytic activity">
    <reaction evidence="1 9">
        <text>Hydrolysis of (1-&gt;4)-beta-linkages between N-acetylmuramic acid and N-acetyl-D-glucosamine residues in a peptidoglycan and between N-acetyl-D-glucosamine residues in chitodextrins.</text>
        <dbReference type="EC" id="3.2.1.17"/>
    </reaction>
</comment>
<evidence type="ECO:0000256" key="7">
    <source>
        <dbReference type="ARBA" id="ARBA00023142"/>
    </source>
</evidence>
<proteinExistence type="inferred from homology"/>
<comment type="similarity">
    <text evidence="9">Belongs to the glycosyl hydrolase 24 family.</text>
</comment>
<keyword evidence="2" id="KW-1032">Host cell membrane</keyword>
<keyword evidence="7" id="KW-0578">Host cell lysis by virus</keyword>
<accession>A0AAU6W350</accession>
<keyword evidence="2" id="KW-0472">Membrane</keyword>
<dbReference type="GO" id="GO:0042742">
    <property type="term" value="P:defense response to bacterium"/>
    <property type="evidence" value="ECO:0007669"/>
    <property type="project" value="UniProtKB-KW"/>
</dbReference>
<organism evidence="10">
    <name type="scientific">Pseudomonas phage Touem01</name>
    <dbReference type="NCBI Taxonomy" id="3138548"/>
    <lineage>
        <taxon>Viruses</taxon>
    </lineage>
</organism>
<dbReference type="GO" id="GO:0009253">
    <property type="term" value="P:peptidoglycan catabolic process"/>
    <property type="evidence" value="ECO:0007669"/>
    <property type="project" value="InterPro"/>
</dbReference>
<evidence type="ECO:0000313" key="10">
    <source>
        <dbReference type="EMBL" id="XAI70609.1"/>
    </source>
</evidence>
<dbReference type="PANTHER" id="PTHR38107:SF3">
    <property type="entry name" value="LYSOZYME RRRD-RELATED"/>
    <property type="match status" value="1"/>
</dbReference>
<evidence type="ECO:0000256" key="6">
    <source>
        <dbReference type="ARBA" id="ARBA00022852"/>
    </source>
</evidence>
<evidence type="ECO:0000256" key="2">
    <source>
        <dbReference type="ARBA" id="ARBA00022445"/>
    </source>
</evidence>
<dbReference type="GO" id="GO:0003796">
    <property type="term" value="F:lysozyme activity"/>
    <property type="evidence" value="ECO:0007669"/>
    <property type="project" value="UniProtKB-EC"/>
</dbReference>
<keyword evidence="6" id="KW-0204">Cytolysis</keyword>
<keyword evidence="3 9" id="KW-0929">Antimicrobial</keyword>
<gene>
    <name evidence="10" type="ORF">Touem01_00080</name>
</gene>
<evidence type="ECO:0000256" key="9">
    <source>
        <dbReference type="RuleBase" id="RU003788"/>
    </source>
</evidence>
<dbReference type="HAMAP" id="MF_04110">
    <property type="entry name" value="ENDOLYSIN_T4"/>
    <property type="match status" value="1"/>
</dbReference>
<dbReference type="Pfam" id="PF00959">
    <property type="entry name" value="Phage_lysozyme"/>
    <property type="match status" value="1"/>
</dbReference>
<keyword evidence="2" id="KW-1030">Host cell inner membrane</keyword>
<dbReference type="GO" id="GO:0016998">
    <property type="term" value="P:cell wall macromolecule catabolic process"/>
    <property type="evidence" value="ECO:0007669"/>
    <property type="project" value="InterPro"/>
</dbReference>
<dbReference type="GO" id="GO:0031640">
    <property type="term" value="P:killing of cells of another organism"/>
    <property type="evidence" value="ECO:0007669"/>
    <property type="project" value="UniProtKB-KW"/>
</dbReference>
<keyword evidence="5 9" id="KW-0378">Hydrolase</keyword>
<dbReference type="PANTHER" id="PTHR38107">
    <property type="match status" value="1"/>
</dbReference>
<evidence type="ECO:0000256" key="5">
    <source>
        <dbReference type="ARBA" id="ARBA00022801"/>
    </source>
</evidence>
<evidence type="ECO:0000256" key="8">
    <source>
        <dbReference type="ARBA" id="ARBA00023295"/>
    </source>
</evidence>
<dbReference type="HAMAP" id="MF_04136">
    <property type="entry name" value="SAR_ENDOLYSIN"/>
    <property type="match status" value="1"/>
</dbReference>
<dbReference type="EMBL" id="PP179325">
    <property type="protein sequence ID" value="XAI70609.1"/>
    <property type="molecule type" value="Genomic_DNA"/>
</dbReference>
<dbReference type="SUPFAM" id="SSF53955">
    <property type="entry name" value="Lysozyme-like"/>
    <property type="match status" value="1"/>
</dbReference>
<dbReference type="InterPro" id="IPR002196">
    <property type="entry name" value="Glyco_hydro_24"/>
</dbReference>
<keyword evidence="8 9" id="KW-0326">Glycosidase</keyword>
<evidence type="ECO:0000256" key="3">
    <source>
        <dbReference type="ARBA" id="ARBA00022529"/>
    </source>
</evidence>
<keyword evidence="7" id="KW-1188">Viral release from host cell</keyword>
<protein>
    <recommendedName>
        <fullName evidence="9">Lysozyme</fullName>
        <ecNumber evidence="9">3.2.1.17</ecNumber>
    </recommendedName>
</protein>
<reference evidence="10" key="1">
    <citation type="journal article" date="2024" name="J. Gen. Virol.">
        <title>Novel phages of Pseudomonas syringae unveil numerous potential auxiliary metabolic genes.</title>
        <authorList>
            <person name="Feltin C."/>
            <person name="Garneau J.R."/>
            <person name="Morris C.E."/>
            <person name="Berard A."/>
            <person name="Torres-Barcelo C."/>
        </authorList>
    </citation>
    <scope>NUCLEOTIDE SEQUENCE</scope>
</reference>
<dbReference type="InterPro" id="IPR051018">
    <property type="entry name" value="Bacteriophage_GH24"/>
</dbReference>
<dbReference type="CDD" id="cd16900">
    <property type="entry name" value="endolysin_R21-like"/>
    <property type="match status" value="1"/>
</dbReference>
<name>A0AAU6W350_9VIRU</name>
<keyword evidence="4 9" id="KW-0081">Bacteriolytic enzyme</keyword>
<dbReference type="InterPro" id="IPR023347">
    <property type="entry name" value="Lysozyme_dom_sf"/>
</dbReference>
<evidence type="ECO:0000256" key="1">
    <source>
        <dbReference type="ARBA" id="ARBA00000632"/>
    </source>
</evidence>